<evidence type="ECO:0000259" key="3">
    <source>
        <dbReference type="Pfam" id="PF20938"/>
    </source>
</evidence>
<sequence>MDPVADNPLETRADVQRAVRQLVDPLENHRSPGGARLKPTETGAWFPDVAAELEGFARPLWGLVPLAAGGGEFDGWERIREGLRNGTNPDHPEYWGPAGETSQKHVETAAIGFGLAVVPDRLWEPLSSETKDRVATYLRQVDDASLYDCNWLFFRILVHLGLEAVGEDYDRELSEETLDRLESLATTDGWYADGPNADSARDYYVPWAIHTYGLIYATLVDGDSERADRFRERAVDFAPQFRHWFRADGAALPYGRSLTYRFAQTAFWGVLAYADCEALPWGQLKGLWLRNLRWWLEQPIFTDGGALSVGYRYPTLKTSEPYNSPSSPYWALKAFLPLALDADHPFWRADPEPLPDLPDQVVQSEPKLIVCRDRTADHHYALAAGQSTNYREKYTKFAYSSEFGFSVRGRRPGLEGAGVDSALALSEDGRTYRIRESVEETAVRDETLYSRWTPWDDVRVDTWLAPASPWHVRVHRLESDRPLRSAEGGFALPKGDDDRPENHEYQTGAGRAWCQTPGGTSGVRDLRIDADGDDGREGETADPEPNTNVCHSRTTVPTLVGEYEPGTHWLVTAVTAARDEGDEQWDQAPTLESVDPIVVTDVEGTELLHLERPLDPTDWSV</sequence>
<gene>
    <name evidence="4" type="ORF">ATJ93_3697</name>
</gene>
<reference evidence="4 5" key="1">
    <citation type="submission" date="2018-09" db="EMBL/GenBank/DDBJ databases">
        <title>Genomic Encyclopedia of Archaeal and Bacterial Type Strains, Phase II (KMG-II): from individual species to whole genera.</title>
        <authorList>
            <person name="Goeker M."/>
        </authorList>
    </citation>
    <scope>NUCLEOTIDE SEQUENCE [LARGE SCALE GENOMIC DNA]</scope>
    <source>
        <strain evidence="4 5">DSM 13151</strain>
    </source>
</reference>
<proteinExistence type="predicted"/>
<dbReference type="AlphaFoldDB" id="A0A3R7DAR8"/>
<feature type="compositionally biased region" description="Basic and acidic residues" evidence="1">
    <location>
        <begin position="530"/>
        <end position="539"/>
    </location>
</feature>
<dbReference type="Pfam" id="PF20938">
    <property type="entry name" value="DUF2264_C"/>
    <property type="match status" value="1"/>
</dbReference>
<dbReference type="PANTHER" id="PTHR35339">
    <property type="entry name" value="LINALOOL DEHYDRATASE_ISOMERASE DOMAIN-CONTAINING PROTEIN"/>
    <property type="match status" value="1"/>
</dbReference>
<dbReference type="RefSeq" id="WP_120246070.1">
    <property type="nucleotide sequence ID" value="NZ_RAPO01000004.1"/>
</dbReference>
<feature type="region of interest" description="Disordered" evidence="1">
    <location>
        <begin position="530"/>
        <end position="549"/>
    </location>
</feature>
<feature type="domain" description="DUF2264" evidence="3">
    <location>
        <begin position="362"/>
        <end position="585"/>
    </location>
</feature>
<dbReference type="Pfam" id="PF10022">
    <property type="entry name" value="DUF2264"/>
    <property type="match status" value="1"/>
</dbReference>
<keyword evidence="5" id="KW-1185">Reference proteome</keyword>
<dbReference type="OrthoDB" id="295012at2157"/>
<dbReference type="PIRSF" id="PIRSF014753">
    <property type="entry name" value="UCP014753"/>
    <property type="match status" value="1"/>
</dbReference>
<dbReference type="Proteomes" id="UP000283805">
    <property type="component" value="Unassembled WGS sequence"/>
</dbReference>
<evidence type="ECO:0000259" key="2">
    <source>
        <dbReference type="Pfam" id="PF10022"/>
    </source>
</evidence>
<comment type="caution">
    <text evidence="4">The sequence shown here is derived from an EMBL/GenBank/DDBJ whole genome shotgun (WGS) entry which is preliminary data.</text>
</comment>
<feature type="compositionally biased region" description="Basic and acidic residues" evidence="1">
    <location>
        <begin position="494"/>
        <end position="504"/>
    </location>
</feature>
<name>A0A3R7DAR8_9EURY</name>
<dbReference type="InterPro" id="IPR049349">
    <property type="entry name" value="DUF2264_N"/>
</dbReference>
<organism evidence="4 5">
    <name type="scientific">Halopiger aswanensis</name>
    <dbReference type="NCBI Taxonomy" id="148449"/>
    <lineage>
        <taxon>Archaea</taxon>
        <taxon>Methanobacteriati</taxon>
        <taxon>Methanobacteriota</taxon>
        <taxon>Stenosarchaea group</taxon>
        <taxon>Halobacteria</taxon>
        <taxon>Halobacteriales</taxon>
        <taxon>Natrialbaceae</taxon>
        <taxon>Halopiger</taxon>
    </lineage>
</organism>
<accession>A0A3R7DAR8</accession>
<dbReference type="InterPro" id="IPR049237">
    <property type="entry name" value="DUF2264_C"/>
</dbReference>
<dbReference type="InterPro" id="IPR016624">
    <property type="entry name" value="UCP014753"/>
</dbReference>
<feature type="region of interest" description="Disordered" evidence="1">
    <location>
        <begin position="485"/>
        <end position="521"/>
    </location>
</feature>
<evidence type="ECO:0000313" key="5">
    <source>
        <dbReference type="Proteomes" id="UP000283805"/>
    </source>
</evidence>
<feature type="domain" description="DUF2264" evidence="2">
    <location>
        <begin position="11"/>
        <end position="353"/>
    </location>
</feature>
<evidence type="ECO:0000256" key="1">
    <source>
        <dbReference type="SAM" id="MobiDB-lite"/>
    </source>
</evidence>
<dbReference type="PANTHER" id="PTHR35339:SF4">
    <property type="entry name" value="LINALOOL DEHYDRATASE_ISOMERASE DOMAIN-CONTAINING PROTEIN"/>
    <property type="match status" value="1"/>
</dbReference>
<protein>
    <recommendedName>
        <fullName evidence="6">DUF2264 domain-containing protein</fullName>
    </recommendedName>
</protein>
<evidence type="ECO:0008006" key="6">
    <source>
        <dbReference type="Google" id="ProtNLM"/>
    </source>
</evidence>
<dbReference type="EMBL" id="RAPO01000004">
    <property type="protein sequence ID" value="RKD88881.1"/>
    <property type="molecule type" value="Genomic_DNA"/>
</dbReference>
<evidence type="ECO:0000313" key="4">
    <source>
        <dbReference type="EMBL" id="RKD88881.1"/>
    </source>
</evidence>